<sequence length="662" mass="71146">MAKDIDHELRTLRRLPYGVARTSATEALVRRLETDGPERQLPQALLDLVEAYTFANLGKQGFVAFARTLRLWDSRPELFDEADERNLFWEFKWIAGDLPDYPEITAEQADAFLADMTHRFAVAGKGGSSVRMSRFRWAWHTGSADMERARIDWITGDRDELEDCATCTVGQQTDYFTELGRYEEAVAIGRTSTGTCNLEPTRTMHALALAALRAGDAELATRSYRRAVATYSSAEGSDFAPAHGQAFELLAIGGALDRALQQLRTDTGRLLLDASTPLFRLRFLLGVLSGLSANLDRSELPTGLSAPAAPTLGELHAWVRDETEALAAQFDRRNGTGYYADQVARALASRRAEHELLLGRLGDPSPDASDGDSDAPSDTTTADDGDAGDPTRPDTDDVPADARPEPANADEAYARAETQAGMRAYLTASDDYALAAALAQAEGRLEFAGICWAEAAKAAELAGDASAAHERYAAAIPRLEAAGSEDGLIAQVLVGWAPVAAQVADCAELVARLRAALVRTEEHVPEPALTEELTESRRIEHLLTLATLRDTLARSLGATGSATRADAPEHAEAVSAAQRAGEEFAQAGRISDAAHAFWLAGRLQRSAGDTTGAVWSLESAFEGFAVARLTNERAHAAGELIEVLRETGQSDRADAVIAELGA</sequence>
<proteinExistence type="predicted"/>
<protein>
    <recommendedName>
        <fullName evidence="4">Tetratricopeptide repeat protein</fullName>
    </recommendedName>
</protein>
<accession>A0ABN2LDP6</accession>
<dbReference type="RefSeq" id="WP_344030322.1">
    <property type="nucleotide sequence ID" value="NZ_BAAAOB010000001.1"/>
</dbReference>
<dbReference type="Proteomes" id="UP001500851">
    <property type="component" value="Unassembled WGS sequence"/>
</dbReference>
<dbReference type="EMBL" id="BAAAOB010000001">
    <property type="protein sequence ID" value="GAA1783913.1"/>
    <property type="molecule type" value="Genomic_DNA"/>
</dbReference>
<comment type="caution">
    <text evidence="2">The sequence shown here is derived from an EMBL/GenBank/DDBJ whole genome shotgun (WGS) entry which is preliminary data.</text>
</comment>
<evidence type="ECO:0000313" key="3">
    <source>
        <dbReference type="Proteomes" id="UP001500851"/>
    </source>
</evidence>
<feature type="compositionally biased region" description="Basic and acidic residues" evidence="1">
    <location>
        <begin position="389"/>
        <end position="404"/>
    </location>
</feature>
<gene>
    <name evidence="2" type="ORF">GCM10009768_10950</name>
</gene>
<evidence type="ECO:0008006" key="4">
    <source>
        <dbReference type="Google" id="ProtNLM"/>
    </source>
</evidence>
<reference evidence="2 3" key="1">
    <citation type="journal article" date="2019" name="Int. J. Syst. Evol. Microbiol.">
        <title>The Global Catalogue of Microorganisms (GCM) 10K type strain sequencing project: providing services to taxonomists for standard genome sequencing and annotation.</title>
        <authorList>
            <consortium name="The Broad Institute Genomics Platform"/>
            <consortium name="The Broad Institute Genome Sequencing Center for Infectious Disease"/>
            <person name="Wu L."/>
            <person name="Ma J."/>
        </authorList>
    </citation>
    <scope>NUCLEOTIDE SEQUENCE [LARGE SCALE GENOMIC DNA]</scope>
    <source>
        <strain evidence="2 3">JCM 14736</strain>
    </source>
</reference>
<feature type="compositionally biased region" description="Acidic residues" evidence="1">
    <location>
        <begin position="369"/>
        <end position="387"/>
    </location>
</feature>
<name>A0ABN2LDP6_9MICO</name>
<organism evidence="2 3">
    <name type="scientific">Leucobacter iarius</name>
    <dbReference type="NCBI Taxonomy" id="333963"/>
    <lineage>
        <taxon>Bacteria</taxon>
        <taxon>Bacillati</taxon>
        <taxon>Actinomycetota</taxon>
        <taxon>Actinomycetes</taxon>
        <taxon>Micrococcales</taxon>
        <taxon>Microbacteriaceae</taxon>
        <taxon>Leucobacter</taxon>
    </lineage>
</organism>
<keyword evidence="3" id="KW-1185">Reference proteome</keyword>
<evidence type="ECO:0000256" key="1">
    <source>
        <dbReference type="SAM" id="MobiDB-lite"/>
    </source>
</evidence>
<evidence type="ECO:0000313" key="2">
    <source>
        <dbReference type="EMBL" id="GAA1783913.1"/>
    </source>
</evidence>
<feature type="region of interest" description="Disordered" evidence="1">
    <location>
        <begin position="359"/>
        <end position="408"/>
    </location>
</feature>